<keyword evidence="3" id="KW-1185">Reference proteome</keyword>
<dbReference type="Proteomes" id="UP001500880">
    <property type="component" value="Unassembled WGS sequence"/>
</dbReference>
<proteinExistence type="predicted"/>
<evidence type="ECO:0000313" key="2">
    <source>
        <dbReference type="EMBL" id="GAA0493771.1"/>
    </source>
</evidence>
<dbReference type="Pfam" id="PF03473">
    <property type="entry name" value="MOSC"/>
    <property type="match status" value="1"/>
</dbReference>
<evidence type="ECO:0000313" key="3">
    <source>
        <dbReference type="Proteomes" id="UP001500880"/>
    </source>
</evidence>
<organism evidence="2 3">
    <name type="scientific">Salinibacillus aidingensis</name>
    <dbReference type="NCBI Taxonomy" id="237684"/>
    <lineage>
        <taxon>Bacteria</taxon>
        <taxon>Bacillati</taxon>
        <taxon>Bacillota</taxon>
        <taxon>Bacilli</taxon>
        <taxon>Bacillales</taxon>
        <taxon>Bacillaceae</taxon>
        <taxon>Salinibacillus</taxon>
    </lineage>
</organism>
<comment type="caution">
    <text evidence="2">The sequence shown here is derived from an EMBL/GenBank/DDBJ whole genome shotgun (WGS) entry which is preliminary data.</text>
</comment>
<dbReference type="Gene3D" id="2.40.33.20">
    <property type="entry name" value="PK beta-barrel domain-like"/>
    <property type="match status" value="1"/>
</dbReference>
<protein>
    <submittedName>
        <fullName evidence="2">MOSC domain-containing protein</fullName>
    </submittedName>
</protein>
<dbReference type="PROSITE" id="PS51340">
    <property type="entry name" value="MOSC"/>
    <property type="match status" value="1"/>
</dbReference>
<dbReference type="InterPro" id="IPR011037">
    <property type="entry name" value="Pyrv_Knase-like_insert_dom_sf"/>
</dbReference>
<dbReference type="Pfam" id="PF03476">
    <property type="entry name" value="MOSC_N"/>
    <property type="match status" value="1"/>
</dbReference>
<accession>A0ABN1BAS1</accession>
<reference evidence="2 3" key="1">
    <citation type="journal article" date="2019" name="Int. J. Syst. Evol. Microbiol.">
        <title>The Global Catalogue of Microorganisms (GCM) 10K type strain sequencing project: providing services to taxonomists for standard genome sequencing and annotation.</title>
        <authorList>
            <consortium name="The Broad Institute Genomics Platform"/>
            <consortium name="The Broad Institute Genome Sequencing Center for Infectious Disease"/>
            <person name="Wu L."/>
            <person name="Ma J."/>
        </authorList>
    </citation>
    <scope>NUCLEOTIDE SEQUENCE [LARGE SCALE GENOMIC DNA]</scope>
    <source>
        <strain evidence="2 3">JCM 12389</strain>
    </source>
</reference>
<dbReference type="InterPro" id="IPR005303">
    <property type="entry name" value="MOCOS_middle"/>
</dbReference>
<feature type="domain" description="MOSC" evidence="1">
    <location>
        <begin position="71"/>
        <end position="243"/>
    </location>
</feature>
<sequence>MNELFIGHIKEIVRHPVKSFRGERVQKTKIMDYGLYGDRSHAYADADTGKFLTITQLQEMVQYQARFAGEPSMEQYPDVEVITPEGKVYHWDDEDLIKELEHLSNRTITTREYRPTHVPIGPIAVENILLATDASLEKLEDLWGKDQVDSRRFRPNLILSLNEKIPFVEDDWIGRRMKIGNETEIEFVGHCKRCMIITVDPDHAGRDASLHKTLIKERNNNFGVYASVKRTGDIYAGDEVHLLD</sequence>
<dbReference type="InterPro" id="IPR005302">
    <property type="entry name" value="MoCF_Sase_C"/>
</dbReference>
<dbReference type="SUPFAM" id="SSF50800">
    <property type="entry name" value="PK beta-barrel domain-like"/>
    <property type="match status" value="1"/>
</dbReference>
<dbReference type="EMBL" id="BAAADO010000004">
    <property type="protein sequence ID" value="GAA0493771.1"/>
    <property type="molecule type" value="Genomic_DNA"/>
</dbReference>
<evidence type="ECO:0000259" key="1">
    <source>
        <dbReference type="PROSITE" id="PS51340"/>
    </source>
</evidence>
<name>A0ABN1BAS1_9BACI</name>
<gene>
    <name evidence="2" type="ORF">GCM10008986_20300</name>
</gene>